<protein>
    <submittedName>
        <fullName evidence="3">Uncharacterized protein</fullName>
    </submittedName>
</protein>
<evidence type="ECO:0000256" key="2">
    <source>
        <dbReference type="SAM" id="SignalP"/>
    </source>
</evidence>
<sequence>MRYRICKQIAALALGLAILSSQCACAMTPQEMLGMLKSQQPDSGTETADAPVRPQNPPPDKNTAPDETVQKAAMYSPSASANPPQSTVSAAGQQSLLSLRDRMSFPQTMFGAAYLGYVDTPFEAGSSQWLQALNPAMVLKYPFMAEIDANHIIGNTGHLYCIVPLDPNASLAINRVCWSVRWNEQARREEITETVYRSESGEPVLLFANLDGVAYEDDTLIHVTDSQGNTCQWYPSFDAMSYLVPCTAESGANLCFDFTEYGWRSADPSLAPWLADGYGGPKAIVLGGDPNASPAGEGWIIQTTANDPVPNTDFSLWLYSNSDTNGSFVLYADRKRADGQGFEQVGTWNGTWSIQTVMDGPSDVAFEMSLITSSPYDYPYDTTNAHLPREVHDIYPVLISPSGMELVIGPGVSGSRLPFMSWDGSPCTLMRVE</sequence>
<dbReference type="EMBL" id="AQOB01000015">
    <property type="protein sequence ID" value="EOQ35546.1"/>
    <property type="molecule type" value="Genomic_DNA"/>
</dbReference>
<keyword evidence="4" id="KW-1185">Reference proteome</keyword>
<feature type="compositionally biased region" description="Polar residues" evidence="1">
    <location>
        <begin position="37"/>
        <end position="46"/>
    </location>
</feature>
<feature type="chain" id="PRO_5004478395" evidence="2">
    <location>
        <begin position="27"/>
        <end position="433"/>
    </location>
</feature>
<comment type="caution">
    <text evidence="3">The sequence shown here is derived from an EMBL/GenBank/DDBJ whole genome shotgun (WGS) entry which is preliminary data.</text>
</comment>
<gene>
    <name evidence="3" type="ORF">HMPREF1526_03013</name>
</gene>
<proteinExistence type="predicted"/>
<dbReference type="PATRIC" id="fig|1203606.4.peg.2971"/>
<dbReference type="RefSeq" id="WP_016149099.1">
    <property type="nucleotide sequence ID" value="NZ_KB976105.1"/>
</dbReference>
<organism evidence="3 4">
    <name type="scientific">Butyricicoccus pullicaecorum 1.2</name>
    <dbReference type="NCBI Taxonomy" id="1203606"/>
    <lineage>
        <taxon>Bacteria</taxon>
        <taxon>Bacillati</taxon>
        <taxon>Bacillota</taxon>
        <taxon>Clostridia</taxon>
        <taxon>Eubacteriales</taxon>
        <taxon>Butyricicoccaceae</taxon>
        <taxon>Butyricicoccus</taxon>
    </lineage>
</organism>
<reference evidence="3 4" key="1">
    <citation type="submission" date="2013-01" db="EMBL/GenBank/DDBJ databases">
        <title>The Genome Sequence of Butyricicoccus pullicaecorum 1.2.</title>
        <authorList>
            <consortium name="The Broad Institute Genome Sequencing Platform"/>
            <person name="Earl A."/>
            <person name="Ward D."/>
            <person name="Feldgarden M."/>
            <person name="Gevers D."/>
            <person name="Van Immerseel F."/>
            <person name="Eeckhaut V."/>
            <person name="Walker B."/>
            <person name="Young S.K."/>
            <person name="Zeng Q."/>
            <person name="Gargeya S."/>
            <person name="Fitzgerald M."/>
            <person name="Haas B."/>
            <person name="Abouelleil A."/>
            <person name="Alvarado L."/>
            <person name="Arachchi H.M."/>
            <person name="Berlin A.M."/>
            <person name="Chapman S.B."/>
            <person name="Dewar J."/>
            <person name="Goldberg J."/>
            <person name="Griggs A."/>
            <person name="Gujja S."/>
            <person name="Hansen M."/>
            <person name="Howarth C."/>
            <person name="Imamovic A."/>
            <person name="Larimer J."/>
            <person name="McCowan C."/>
            <person name="Murphy C."/>
            <person name="Neiman D."/>
            <person name="Pearson M."/>
            <person name="Priest M."/>
            <person name="Roberts A."/>
            <person name="Saif S."/>
            <person name="Shea T."/>
            <person name="Sisk P."/>
            <person name="Sykes S."/>
            <person name="Wortman J."/>
            <person name="Nusbaum C."/>
            <person name="Birren B."/>
        </authorList>
    </citation>
    <scope>NUCLEOTIDE SEQUENCE [LARGE SCALE GENOMIC DNA]</scope>
    <source>
        <strain evidence="3 4">1.2</strain>
    </source>
</reference>
<dbReference type="Proteomes" id="UP000013981">
    <property type="component" value="Unassembled WGS sequence"/>
</dbReference>
<name>R8VTG9_9FIRM</name>
<dbReference type="eggNOG" id="ENOG5033BIH">
    <property type="taxonomic scope" value="Bacteria"/>
</dbReference>
<evidence type="ECO:0000313" key="4">
    <source>
        <dbReference type="Proteomes" id="UP000013981"/>
    </source>
</evidence>
<feature type="region of interest" description="Disordered" evidence="1">
    <location>
        <begin position="37"/>
        <end position="66"/>
    </location>
</feature>
<dbReference type="AlphaFoldDB" id="R8VTG9"/>
<dbReference type="OrthoDB" id="1856903at2"/>
<dbReference type="HOGENOM" id="CLU_632644_0_0_9"/>
<feature type="signal peptide" evidence="2">
    <location>
        <begin position="1"/>
        <end position="26"/>
    </location>
</feature>
<evidence type="ECO:0000313" key="3">
    <source>
        <dbReference type="EMBL" id="EOQ35546.1"/>
    </source>
</evidence>
<evidence type="ECO:0000256" key="1">
    <source>
        <dbReference type="SAM" id="MobiDB-lite"/>
    </source>
</evidence>
<keyword evidence="2" id="KW-0732">Signal</keyword>
<accession>R8VTG9</accession>